<feature type="domain" description="RNA polymerase sigma-70 region 2" evidence="5">
    <location>
        <begin position="8"/>
        <end position="72"/>
    </location>
</feature>
<dbReference type="AlphaFoldDB" id="A0A1N7QQL5"/>
<reference evidence="7" key="1">
    <citation type="submission" date="2017-01" db="EMBL/GenBank/DDBJ databases">
        <authorList>
            <person name="Varghese N."/>
            <person name="Submissions S."/>
        </authorList>
    </citation>
    <scope>NUCLEOTIDE SEQUENCE [LARGE SCALE GENOMIC DNA]</scope>
    <source>
        <strain evidence="7">DSM 18017</strain>
    </source>
</reference>
<keyword evidence="4" id="KW-0804">Transcription</keyword>
<evidence type="ECO:0000256" key="3">
    <source>
        <dbReference type="ARBA" id="ARBA00023082"/>
    </source>
</evidence>
<dbReference type="RefSeq" id="WP_076554035.1">
    <property type="nucleotide sequence ID" value="NZ_FTOL01000014.1"/>
</dbReference>
<comment type="similarity">
    <text evidence="1">Belongs to the sigma-70 factor family. ECF subfamily.</text>
</comment>
<dbReference type="PANTHER" id="PTHR43133:SF46">
    <property type="entry name" value="RNA POLYMERASE SIGMA-70 FACTOR ECF SUBFAMILY"/>
    <property type="match status" value="1"/>
</dbReference>
<organism evidence="6 7">
    <name type="scientific">Chryseobacterium ureilyticum</name>
    <dbReference type="NCBI Taxonomy" id="373668"/>
    <lineage>
        <taxon>Bacteria</taxon>
        <taxon>Pseudomonadati</taxon>
        <taxon>Bacteroidota</taxon>
        <taxon>Flavobacteriia</taxon>
        <taxon>Flavobacteriales</taxon>
        <taxon>Weeksellaceae</taxon>
        <taxon>Chryseobacterium group</taxon>
        <taxon>Chryseobacterium</taxon>
    </lineage>
</organism>
<dbReference type="PANTHER" id="PTHR43133">
    <property type="entry name" value="RNA POLYMERASE ECF-TYPE SIGMA FACTO"/>
    <property type="match status" value="1"/>
</dbReference>
<evidence type="ECO:0000259" key="5">
    <source>
        <dbReference type="Pfam" id="PF04542"/>
    </source>
</evidence>
<dbReference type="GO" id="GO:0016987">
    <property type="term" value="F:sigma factor activity"/>
    <property type="evidence" value="ECO:0007669"/>
    <property type="project" value="UniProtKB-KW"/>
</dbReference>
<dbReference type="NCBIfam" id="TIGR02937">
    <property type="entry name" value="sigma70-ECF"/>
    <property type="match status" value="1"/>
</dbReference>
<dbReference type="SUPFAM" id="SSF88659">
    <property type="entry name" value="Sigma3 and sigma4 domains of RNA polymerase sigma factors"/>
    <property type="match status" value="1"/>
</dbReference>
<accession>A0A1N7QQL5</accession>
<evidence type="ECO:0000256" key="2">
    <source>
        <dbReference type="ARBA" id="ARBA00023015"/>
    </source>
</evidence>
<evidence type="ECO:0000313" key="7">
    <source>
        <dbReference type="Proteomes" id="UP000186744"/>
    </source>
</evidence>
<dbReference type="Pfam" id="PF04542">
    <property type="entry name" value="Sigma70_r2"/>
    <property type="match status" value="1"/>
</dbReference>
<protein>
    <submittedName>
        <fullName evidence="6">RNA polymerase sigma-70 factor, ECF subfamily</fullName>
    </submittedName>
</protein>
<dbReference type="InterPro" id="IPR039425">
    <property type="entry name" value="RNA_pol_sigma-70-like"/>
</dbReference>
<keyword evidence="7" id="KW-1185">Reference proteome</keyword>
<dbReference type="InterPro" id="IPR013324">
    <property type="entry name" value="RNA_pol_sigma_r3/r4-like"/>
</dbReference>
<evidence type="ECO:0000256" key="4">
    <source>
        <dbReference type="ARBA" id="ARBA00023163"/>
    </source>
</evidence>
<dbReference type="InterPro" id="IPR014284">
    <property type="entry name" value="RNA_pol_sigma-70_dom"/>
</dbReference>
<gene>
    <name evidence="6" type="ORF">SAMN05421786_11439</name>
</gene>
<dbReference type="InterPro" id="IPR007627">
    <property type="entry name" value="RNA_pol_sigma70_r2"/>
</dbReference>
<name>A0A1N7QQL5_9FLAO</name>
<keyword evidence="2" id="KW-0805">Transcription regulation</keyword>
<dbReference type="SUPFAM" id="SSF88946">
    <property type="entry name" value="Sigma2 domain of RNA polymerase sigma factors"/>
    <property type="match status" value="1"/>
</dbReference>
<dbReference type="STRING" id="373668.SAMN05421786_11439"/>
<dbReference type="Gene3D" id="1.10.10.10">
    <property type="entry name" value="Winged helix-like DNA-binding domain superfamily/Winged helix DNA-binding domain"/>
    <property type="match status" value="1"/>
</dbReference>
<dbReference type="Proteomes" id="UP000186744">
    <property type="component" value="Unassembled WGS sequence"/>
</dbReference>
<dbReference type="InterPro" id="IPR013325">
    <property type="entry name" value="RNA_pol_sigma_r2"/>
</dbReference>
<proteinExistence type="inferred from homology"/>
<dbReference type="GO" id="GO:0006352">
    <property type="term" value="P:DNA-templated transcription initiation"/>
    <property type="evidence" value="ECO:0007669"/>
    <property type="project" value="InterPro"/>
</dbReference>
<dbReference type="Gene3D" id="1.10.1740.10">
    <property type="match status" value="1"/>
</dbReference>
<evidence type="ECO:0000256" key="1">
    <source>
        <dbReference type="ARBA" id="ARBA00010641"/>
    </source>
</evidence>
<dbReference type="EMBL" id="FTOL01000014">
    <property type="protein sequence ID" value="SIT25049.1"/>
    <property type="molecule type" value="Genomic_DNA"/>
</dbReference>
<keyword evidence="3" id="KW-0731">Sigma factor</keyword>
<sequence length="163" mass="19857">MNLFEKIYSEYKYKVYFFVKKYIQKEEDTEDIVQDIFIHVWRHMDKTDQTPPESIIFKTCKQEVSKFYRRNKLLFTFSEEEILIEEEEVFDEDLYKEQISKVERLLNEFPQKTRDLFIQHKIENISYSQLAKENNLSKTAVSKQVNKILSFLKDNLHLLLIII</sequence>
<evidence type="ECO:0000313" key="6">
    <source>
        <dbReference type="EMBL" id="SIT25049.1"/>
    </source>
</evidence>
<dbReference type="InterPro" id="IPR036388">
    <property type="entry name" value="WH-like_DNA-bd_sf"/>
</dbReference>
<dbReference type="OrthoDB" id="1100095at2"/>